<keyword evidence="2" id="KW-0808">Transferase</keyword>
<dbReference type="Pfam" id="PF01501">
    <property type="entry name" value="Glyco_transf_8"/>
    <property type="match status" value="1"/>
</dbReference>
<organism evidence="6 7">
    <name type="scientific">Olea europaea subsp. europaea</name>
    <dbReference type="NCBI Taxonomy" id="158383"/>
    <lineage>
        <taxon>Eukaryota</taxon>
        <taxon>Viridiplantae</taxon>
        <taxon>Streptophyta</taxon>
        <taxon>Embryophyta</taxon>
        <taxon>Tracheophyta</taxon>
        <taxon>Spermatophyta</taxon>
        <taxon>Magnoliopsida</taxon>
        <taxon>eudicotyledons</taxon>
        <taxon>Gunneridae</taxon>
        <taxon>Pentapetalae</taxon>
        <taxon>asterids</taxon>
        <taxon>lamiids</taxon>
        <taxon>Lamiales</taxon>
        <taxon>Oleaceae</taxon>
        <taxon>Oleeae</taxon>
        <taxon>Olea</taxon>
    </lineage>
</organism>
<dbReference type="OrthoDB" id="2014201at2759"/>
<name>A0A8S0R1N5_OLEEU</name>
<dbReference type="InterPro" id="IPR050587">
    <property type="entry name" value="GNT1/Glycosyltrans_8"/>
</dbReference>
<proteinExistence type="inferred from homology"/>
<dbReference type="PROSITE" id="PS51257">
    <property type="entry name" value="PROKAR_LIPOPROTEIN"/>
    <property type="match status" value="1"/>
</dbReference>
<protein>
    <recommendedName>
        <fullName evidence="4">Hexosyltransferase</fullName>
        <ecNumber evidence="4">2.4.1.-</ecNumber>
    </recommendedName>
</protein>
<dbReference type="EC" id="2.4.1.-" evidence="4"/>
<dbReference type="InterPro" id="IPR029044">
    <property type="entry name" value="Nucleotide-diphossugar_trans"/>
</dbReference>
<dbReference type="SUPFAM" id="SSF53448">
    <property type="entry name" value="Nucleotide-diphospho-sugar transferases"/>
    <property type="match status" value="1"/>
</dbReference>
<dbReference type="AlphaFoldDB" id="A0A8S0R1N5"/>
<dbReference type="EMBL" id="CACTIH010002044">
    <property type="protein sequence ID" value="CAA2972258.1"/>
    <property type="molecule type" value="Genomic_DNA"/>
</dbReference>
<comment type="caution">
    <text evidence="6">The sequence shown here is derived from an EMBL/GenBank/DDBJ whole genome shotgun (WGS) entry which is preliminary data.</text>
</comment>
<keyword evidence="5" id="KW-0472">Membrane</keyword>
<gene>
    <name evidence="6" type="ORF">OLEA9_A006061</name>
</gene>
<dbReference type="InterPro" id="IPR002495">
    <property type="entry name" value="Glyco_trans_8"/>
</dbReference>
<dbReference type="Proteomes" id="UP000594638">
    <property type="component" value="Unassembled WGS sequence"/>
</dbReference>
<dbReference type="GO" id="GO:0016757">
    <property type="term" value="F:glycosyltransferase activity"/>
    <property type="evidence" value="ECO:0007669"/>
    <property type="project" value="UniProtKB-KW"/>
</dbReference>
<dbReference type="Gramene" id="OE9A006061T1">
    <property type="protein sequence ID" value="OE9A006061C1"/>
    <property type="gene ID" value="OE9A006061"/>
</dbReference>
<dbReference type="CDD" id="cd02537">
    <property type="entry name" value="GT8_Glycogenin"/>
    <property type="match status" value="1"/>
</dbReference>
<keyword evidence="7" id="KW-1185">Reference proteome</keyword>
<evidence type="ECO:0000256" key="4">
    <source>
        <dbReference type="RuleBase" id="RU362027"/>
    </source>
</evidence>
<keyword evidence="3" id="KW-0464">Manganese</keyword>
<feature type="transmembrane region" description="Helical" evidence="5">
    <location>
        <begin position="12"/>
        <end position="30"/>
    </location>
</feature>
<evidence type="ECO:0000256" key="2">
    <source>
        <dbReference type="ARBA" id="ARBA00022679"/>
    </source>
</evidence>
<comment type="similarity">
    <text evidence="4">Belongs to the glycosyltransferase 8 family.</text>
</comment>
<keyword evidence="1" id="KW-0328">Glycosyltransferase</keyword>
<dbReference type="PANTHER" id="PTHR11183">
    <property type="entry name" value="GLYCOGENIN SUBFAMILY MEMBER"/>
    <property type="match status" value="1"/>
</dbReference>
<evidence type="ECO:0000256" key="3">
    <source>
        <dbReference type="ARBA" id="ARBA00023211"/>
    </source>
</evidence>
<evidence type="ECO:0000313" key="6">
    <source>
        <dbReference type="EMBL" id="CAA2972258.1"/>
    </source>
</evidence>
<evidence type="ECO:0000313" key="7">
    <source>
        <dbReference type="Proteomes" id="UP000594638"/>
    </source>
</evidence>
<keyword evidence="5" id="KW-1133">Transmembrane helix</keyword>
<evidence type="ECO:0000256" key="1">
    <source>
        <dbReference type="ARBA" id="ARBA00022676"/>
    </source>
</evidence>
<evidence type="ECO:0000256" key="5">
    <source>
        <dbReference type="SAM" id="Phobius"/>
    </source>
</evidence>
<reference evidence="6 7" key="1">
    <citation type="submission" date="2019-12" db="EMBL/GenBank/DDBJ databases">
        <authorList>
            <person name="Alioto T."/>
            <person name="Alioto T."/>
            <person name="Gomez Garrido J."/>
        </authorList>
    </citation>
    <scope>NUCLEOTIDE SEQUENCE [LARGE SCALE GENOMIC DNA]</scope>
</reference>
<keyword evidence="5" id="KW-0812">Transmembrane</keyword>
<accession>A0A8S0R1N5</accession>
<dbReference type="Gene3D" id="3.90.550.10">
    <property type="entry name" value="Spore Coat Polysaccharide Biosynthesis Protein SpsA, Chain A"/>
    <property type="match status" value="1"/>
</dbReference>
<sequence>MASKLSKPKPFTSSVILFFFACLFFTINYIRQLQSEFQKATSTESVEKLGWFDVVVPFIRDEKINIGLVNIDGVHVDNIDLKLKRRANMVKVHFDPVADYIKWKDLFPVWINEKYPSKCPEIQMPRFDHYQELDVILARVPCGRDDEGRDVLRLQVNLVVANLLLRSRRKNNNSSVFAVFTGSCTPMWEIFRCDDLFWHEGNYWVYKPELKRLQQKVLMPVGTCQPAPAILEQGQEMWRKYDNTSQSHTLPQPREAYVTVLHSSENYVCGAIALAQSIIKTKTTKDLVLLADVDRISQYFLKGLREAGWKIKPIRRIRSSHSKRHAYNEYNYSKLRIWQLKNYDKVMFIDSDFIVLKNIDKFFNYPQLSAVSNDKHIFNSGLMLIEPSICTFKTLMKKRFSVASYNGGDQGFLNEIFPWWHRLPGKLNHLKYFDDINDQMHEIPDDLYAMHYLGLKPWMCYQDYDCNWDSLEYQIFASDMAHERWWNVYKGMPKKLKQYCSLTSEMAARIQKHRAKAKNANFVDGHWKIKVKDPRRLSILSIS</sequence>